<evidence type="ECO:0000313" key="3">
    <source>
        <dbReference type="Proteomes" id="UP000887159"/>
    </source>
</evidence>
<dbReference type="InterPro" id="IPR040676">
    <property type="entry name" value="DUF5641"/>
</dbReference>
<evidence type="ECO:0000313" key="2">
    <source>
        <dbReference type="EMBL" id="GFY12481.1"/>
    </source>
</evidence>
<accession>A0A8X6SHV3</accession>
<dbReference type="AlphaFoldDB" id="A0A8X6SHV3"/>
<dbReference type="Proteomes" id="UP000887159">
    <property type="component" value="Unassembled WGS sequence"/>
</dbReference>
<dbReference type="EMBL" id="BMAU01021314">
    <property type="protein sequence ID" value="GFY12481.1"/>
    <property type="molecule type" value="Genomic_DNA"/>
</dbReference>
<keyword evidence="3" id="KW-1185">Reference proteome</keyword>
<dbReference type="GO" id="GO:0071897">
    <property type="term" value="P:DNA biosynthetic process"/>
    <property type="evidence" value="ECO:0007669"/>
    <property type="project" value="UniProtKB-ARBA"/>
</dbReference>
<protein>
    <recommendedName>
        <fullName evidence="1">DUF5641 domain-containing protein</fullName>
    </recommendedName>
</protein>
<evidence type="ECO:0000259" key="1">
    <source>
        <dbReference type="Pfam" id="PF18701"/>
    </source>
</evidence>
<dbReference type="GO" id="GO:0003676">
    <property type="term" value="F:nucleic acid binding"/>
    <property type="evidence" value="ECO:0007669"/>
    <property type="project" value="InterPro"/>
</dbReference>
<dbReference type="Pfam" id="PF18701">
    <property type="entry name" value="DUF5641"/>
    <property type="match status" value="1"/>
</dbReference>
<dbReference type="InterPro" id="IPR008042">
    <property type="entry name" value="Retrotrans_Pao"/>
</dbReference>
<dbReference type="Gene3D" id="3.30.420.10">
    <property type="entry name" value="Ribonuclease H-like superfamily/Ribonuclease H"/>
    <property type="match status" value="1"/>
</dbReference>
<dbReference type="InterPro" id="IPR036397">
    <property type="entry name" value="RNaseH_sf"/>
</dbReference>
<dbReference type="SUPFAM" id="SSF53098">
    <property type="entry name" value="Ribonuclease H-like"/>
    <property type="match status" value="1"/>
</dbReference>
<dbReference type="GO" id="GO:0042575">
    <property type="term" value="C:DNA polymerase complex"/>
    <property type="evidence" value="ECO:0007669"/>
    <property type="project" value="UniProtKB-ARBA"/>
</dbReference>
<dbReference type="Pfam" id="PF05380">
    <property type="entry name" value="Peptidase_A17"/>
    <property type="match status" value="1"/>
</dbReference>
<proteinExistence type="predicted"/>
<feature type="domain" description="DUF5641" evidence="1">
    <location>
        <begin position="373"/>
        <end position="463"/>
    </location>
</feature>
<sequence length="468" mass="53400">MYRQILVADEDQKYQQILWRNNSNENIRTYKLKTVTYGLASASFLATRCIKQIALDDKDNPNLSRVLQEDIYMDDLLSGADTPTNAISICKDIAHVLSTRGFHLRKLNSNSTEFLAQFSEHSSHDTRVEFSKDSNESSKRIDWLKFQKAFNAINYLTVPRWVILTADNTVELHGFAVSSSLAYAAAIYCRQKQNGKIKVQLLVSKTKLRQTLRQSHWIVGSRKLINKCIRKCLKCNKFKTSTTTPQLMGNLPKHRVTLDRPFFSCGIDYAGPVLIKCNKGRGTKSTKGYIDLFVCLATKAVHIEAVGDLTTDSFIAALRRFSARRGAPRHIYSDNGTNFVGARRKLDEIRKLWLSLPTNEAISYYLSKSSIDWELLQNIKRGFWKKWSSEFISSLQPRKQWQDAQPSLKEDDIVLIKEEGPPGTWPMARVLQVHPGNDGLVRVAIVKTQNSVLKRPVHKLHKLPIYPN</sequence>
<gene>
    <name evidence="2" type="ORF">TNCV_1799031</name>
</gene>
<dbReference type="InterPro" id="IPR012337">
    <property type="entry name" value="RNaseH-like_sf"/>
</dbReference>
<comment type="caution">
    <text evidence="2">The sequence shown here is derived from an EMBL/GenBank/DDBJ whole genome shotgun (WGS) entry which is preliminary data.</text>
</comment>
<reference evidence="2" key="1">
    <citation type="submission" date="2020-08" db="EMBL/GenBank/DDBJ databases">
        <title>Multicomponent nature underlies the extraordinary mechanical properties of spider dragline silk.</title>
        <authorList>
            <person name="Kono N."/>
            <person name="Nakamura H."/>
            <person name="Mori M."/>
            <person name="Yoshida Y."/>
            <person name="Ohtoshi R."/>
            <person name="Malay A.D."/>
            <person name="Moran D.A.P."/>
            <person name="Tomita M."/>
            <person name="Numata K."/>
            <person name="Arakawa K."/>
        </authorList>
    </citation>
    <scope>NUCLEOTIDE SEQUENCE</scope>
</reference>
<dbReference type="InterPro" id="IPR043502">
    <property type="entry name" value="DNA/RNA_pol_sf"/>
</dbReference>
<dbReference type="SUPFAM" id="SSF56672">
    <property type="entry name" value="DNA/RNA polymerases"/>
    <property type="match status" value="1"/>
</dbReference>
<organism evidence="2 3">
    <name type="scientific">Trichonephila clavipes</name>
    <name type="common">Golden silk orbweaver</name>
    <name type="synonym">Nephila clavipes</name>
    <dbReference type="NCBI Taxonomy" id="2585209"/>
    <lineage>
        <taxon>Eukaryota</taxon>
        <taxon>Metazoa</taxon>
        <taxon>Ecdysozoa</taxon>
        <taxon>Arthropoda</taxon>
        <taxon>Chelicerata</taxon>
        <taxon>Arachnida</taxon>
        <taxon>Araneae</taxon>
        <taxon>Araneomorphae</taxon>
        <taxon>Entelegynae</taxon>
        <taxon>Araneoidea</taxon>
        <taxon>Nephilidae</taxon>
        <taxon>Trichonephila</taxon>
    </lineage>
</organism>
<name>A0A8X6SHV3_TRICX</name>
<dbReference type="PANTHER" id="PTHR47331">
    <property type="entry name" value="PHD-TYPE DOMAIN-CONTAINING PROTEIN"/>
    <property type="match status" value="1"/>
</dbReference>